<dbReference type="InterPro" id="IPR011008">
    <property type="entry name" value="Dimeric_a/b-barrel"/>
</dbReference>
<dbReference type="PANTHER" id="PTHR37828">
    <property type="entry name" value="GSR2449 PROTEIN"/>
    <property type="match status" value="1"/>
</dbReference>
<dbReference type="SUPFAM" id="SSF54909">
    <property type="entry name" value="Dimeric alpha+beta barrel"/>
    <property type="match status" value="1"/>
</dbReference>
<proteinExistence type="inferred from homology"/>
<dbReference type="PANTHER" id="PTHR37828:SF1">
    <property type="entry name" value="YCII-RELATED DOMAIN-CONTAINING PROTEIN"/>
    <property type="match status" value="1"/>
</dbReference>
<dbReference type="OrthoDB" id="9814407at2"/>
<reference evidence="3 4" key="1">
    <citation type="submission" date="2019-03" db="EMBL/GenBank/DDBJ databases">
        <authorList>
            <person name="Kim M.K.M."/>
        </authorList>
    </citation>
    <scope>NUCLEOTIDE SEQUENCE [LARGE SCALE GENOMIC DNA]</scope>
    <source>
        <strain evidence="3 4">17J68-15</strain>
    </source>
</reference>
<name>A0A4R4DY22_9BACT</name>
<protein>
    <recommendedName>
        <fullName evidence="2">YCII-related domain-containing protein</fullName>
    </recommendedName>
</protein>
<accession>A0A4R4DY22</accession>
<evidence type="ECO:0000259" key="2">
    <source>
        <dbReference type="Pfam" id="PF03795"/>
    </source>
</evidence>
<sequence length="101" mass="11307">MFLINLTYRVAPDEVDRHLDAHRVFLERGYADGHFICSGPKAPRTGGIILARGDYDSIMRLIAEDPFYVHSVAEYHLQEFQPTMWAKGFDLTPGPSPGGEG</sequence>
<evidence type="ECO:0000256" key="1">
    <source>
        <dbReference type="ARBA" id="ARBA00007689"/>
    </source>
</evidence>
<organism evidence="3 4">
    <name type="scientific">Flaviaesturariibacter aridisoli</name>
    <dbReference type="NCBI Taxonomy" id="2545761"/>
    <lineage>
        <taxon>Bacteria</taxon>
        <taxon>Pseudomonadati</taxon>
        <taxon>Bacteroidota</taxon>
        <taxon>Chitinophagia</taxon>
        <taxon>Chitinophagales</taxon>
        <taxon>Chitinophagaceae</taxon>
        <taxon>Flaviaestuariibacter</taxon>
    </lineage>
</organism>
<keyword evidence="4" id="KW-1185">Reference proteome</keyword>
<evidence type="ECO:0000313" key="3">
    <source>
        <dbReference type="EMBL" id="TCZ67889.1"/>
    </source>
</evidence>
<dbReference type="EMBL" id="SKFH01000032">
    <property type="protein sequence ID" value="TCZ67889.1"/>
    <property type="molecule type" value="Genomic_DNA"/>
</dbReference>
<dbReference type="Proteomes" id="UP000295164">
    <property type="component" value="Unassembled WGS sequence"/>
</dbReference>
<comment type="similarity">
    <text evidence="1">Belongs to the YciI family.</text>
</comment>
<dbReference type="Pfam" id="PF03795">
    <property type="entry name" value="YCII"/>
    <property type="match status" value="1"/>
</dbReference>
<dbReference type="AlphaFoldDB" id="A0A4R4DY22"/>
<dbReference type="RefSeq" id="WP_131853269.1">
    <property type="nucleotide sequence ID" value="NZ_SKFH01000032.1"/>
</dbReference>
<comment type="caution">
    <text evidence="3">The sequence shown here is derived from an EMBL/GenBank/DDBJ whole genome shotgun (WGS) entry which is preliminary data.</text>
</comment>
<feature type="domain" description="YCII-related" evidence="2">
    <location>
        <begin position="13"/>
        <end position="80"/>
    </location>
</feature>
<dbReference type="InterPro" id="IPR005545">
    <property type="entry name" value="YCII"/>
</dbReference>
<gene>
    <name evidence="3" type="ORF">E0486_15100</name>
</gene>
<evidence type="ECO:0000313" key="4">
    <source>
        <dbReference type="Proteomes" id="UP000295164"/>
    </source>
</evidence>